<protein>
    <submittedName>
        <fullName evidence="1">Uncharacterized protein</fullName>
    </submittedName>
</protein>
<proteinExistence type="predicted"/>
<keyword evidence="2" id="KW-1185">Reference proteome</keyword>
<evidence type="ECO:0000313" key="2">
    <source>
        <dbReference type="Proteomes" id="UP000703269"/>
    </source>
</evidence>
<reference evidence="1 2" key="1">
    <citation type="submission" date="2021-08" db="EMBL/GenBank/DDBJ databases">
        <title>Draft Genome Sequence of Phanerochaete sordida strain YK-624.</title>
        <authorList>
            <person name="Mori T."/>
            <person name="Dohra H."/>
            <person name="Suzuki T."/>
            <person name="Kawagishi H."/>
            <person name="Hirai H."/>
        </authorList>
    </citation>
    <scope>NUCLEOTIDE SEQUENCE [LARGE SCALE GENOMIC DNA]</scope>
    <source>
        <strain evidence="1 2">YK-624</strain>
    </source>
</reference>
<dbReference type="AlphaFoldDB" id="A0A9P3GDV7"/>
<comment type="caution">
    <text evidence="1">The sequence shown here is derived from an EMBL/GenBank/DDBJ whole genome shotgun (WGS) entry which is preliminary data.</text>
</comment>
<organism evidence="1 2">
    <name type="scientific">Phanerochaete sordida</name>
    <dbReference type="NCBI Taxonomy" id="48140"/>
    <lineage>
        <taxon>Eukaryota</taxon>
        <taxon>Fungi</taxon>
        <taxon>Dikarya</taxon>
        <taxon>Basidiomycota</taxon>
        <taxon>Agaricomycotina</taxon>
        <taxon>Agaricomycetes</taxon>
        <taxon>Polyporales</taxon>
        <taxon>Phanerochaetaceae</taxon>
        <taxon>Phanerochaete</taxon>
    </lineage>
</organism>
<gene>
    <name evidence="1" type="ORF">PsYK624_104470</name>
</gene>
<dbReference type="Proteomes" id="UP000703269">
    <property type="component" value="Unassembled WGS sequence"/>
</dbReference>
<dbReference type="EMBL" id="BPQB01000039">
    <property type="protein sequence ID" value="GJE94278.1"/>
    <property type="molecule type" value="Genomic_DNA"/>
</dbReference>
<accession>A0A9P3GDV7</accession>
<dbReference type="OrthoDB" id="3222453at2759"/>
<evidence type="ECO:0000313" key="1">
    <source>
        <dbReference type="EMBL" id="GJE94278.1"/>
    </source>
</evidence>
<sequence length="260" mass="28674">MSSTEDRHPPEPTPPREASTLYESMLNSLGLGVAMLYPEPNATGEAHVGDVGVFVGGRFVRLLNVDATPGAKRVTHWEPPYEHAEHLQLSIDSRSACLAAARHAARRVLAIEVGDYKREDVARVSLHLQSPAHSESLYDSRTTDQYILKHVRSWHGYAKQVTGRDVALEHIMFVAGVVKTTADWAIALEGPGADGQWAVRREGRHYASRPRVGMPVDQCVFVRCKAVVRSRAPFWPLRVVEAKEIVGLVEQGESDTKPGS</sequence>
<name>A0A9P3GDV7_9APHY</name>